<dbReference type="InterPro" id="IPR053877">
    <property type="entry name" value="RskA_N"/>
</dbReference>
<feature type="domain" description="Anti-sigma K factor RskA C-terminal" evidence="12">
    <location>
        <begin position="98"/>
        <end position="232"/>
    </location>
</feature>
<dbReference type="InterPro" id="IPR041916">
    <property type="entry name" value="Anti_sigma_zinc_sf"/>
</dbReference>
<dbReference type="PANTHER" id="PTHR37461:SF1">
    <property type="entry name" value="ANTI-SIGMA-K FACTOR RSKA"/>
    <property type="match status" value="1"/>
</dbReference>
<evidence type="ECO:0000256" key="6">
    <source>
        <dbReference type="ARBA" id="ARBA00023136"/>
    </source>
</evidence>
<evidence type="ECO:0000256" key="2">
    <source>
        <dbReference type="ARBA" id="ARBA00022475"/>
    </source>
</evidence>
<dbReference type="KEGG" id="nod:FOH10_04715"/>
<evidence type="ECO:0000259" key="12">
    <source>
        <dbReference type="Pfam" id="PF10099"/>
    </source>
</evidence>
<organism evidence="14 15">
    <name type="scientific">Nocardia otitidiscaviarum</name>
    <dbReference type="NCBI Taxonomy" id="1823"/>
    <lineage>
        <taxon>Bacteria</taxon>
        <taxon>Bacillati</taxon>
        <taxon>Actinomycetota</taxon>
        <taxon>Actinomycetes</taxon>
        <taxon>Mycobacteriales</taxon>
        <taxon>Nocardiaceae</taxon>
        <taxon>Nocardia</taxon>
    </lineage>
</organism>
<dbReference type="Pfam" id="PF22618">
    <property type="entry name" value="RskA_N"/>
    <property type="match status" value="1"/>
</dbReference>
<feature type="transmembrane region" description="Helical" evidence="11">
    <location>
        <begin position="96"/>
        <end position="117"/>
    </location>
</feature>
<evidence type="ECO:0000256" key="5">
    <source>
        <dbReference type="ARBA" id="ARBA00023015"/>
    </source>
</evidence>
<dbReference type="PANTHER" id="PTHR37461">
    <property type="entry name" value="ANTI-SIGMA-K FACTOR RSKA"/>
    <property type="match status" value="1"/>
</dbReference>
<evidence type="ECO:0000313" key="14">
    <source>
        <dbReference type="EMBL" id="QDP78139.1"/>
    </source>
</evidence>
<reference evidence="14 15" key="1">
    <citation type="submission" date="2019-07" db="EMBL/GenBank/DDBJ databases">
        <title>Complete Genome Sequence and Methylome Analysis of Nocardia otitidis-caviarum NEB252.</title>
        <authorList>
            <person name="Fomenkov A."/>
            <person name="Anton B.P."/>
            <person name="Vincze T."/>
            <person name="Roberts R.J."/>
        </authorList>
    </citation>
    <scope>NUCLEOTIDE SEQUENCE [LARGE SCALE GENOMIC DNA]</scope>
    <source>
        <strain evidence="14 15">NEB252</strain>
    </source>
</reference>
<evidence type="ECO:0000256" key="7">
    <source>
        <dbReference type="ARBA" id="ARBA00023163"/>
    </source>
</evidence>
<comment type="subcellular location">
    <subcellularLocation>
        <location evidence="1">Cell membrane</location>
        <topology evidence="1">Single-pass membrane protein</topology>
    </subcellularLocation>
</comment>
<keyword evidence="5" id="KW-0805">Transcription regulation</keyword>
<dbReference type="GO" id="GO:0006417">
    <property type="term" value="P:regulation of translation"/>
    <property type="evidence" value="ECO:0007669"/>
    <property type="project" value="TreeGrafter"/>
</dbReference>
<evidence type="ECO:0000256" key="9">
    <source>
        <dbReference type="ARBA" id="ARBA00030803"/>
    </source>
</evidence>
<dbReference type="GeneID" id="80331692"/>
<keyword evidence="4 11" id="KW-1133">Transmembrane helix</keyword>
<feature type="domain" description="Anti-sigma-K factor RskA N-terminal" evidence="13">
    <location>
        <begin position="9"/>
        <end position="56"/>
    </location>
</feature>
<gene>
    <name evidence="14" type="ORF">FOH10_04715</name>
</gene>
<evidence type="ECO:0000256" key="4">
    <source>
        <dbReference type="ARBA" id="ARBA00022989"/>
    </source>
</evidence>
<dbReference type="InterPro" id="IPR018764">
    <property type="entry name" value="RskA_C"/>
</dbReference>
<proteinExistence type="predicted"/>
<dbReference type="Pfam" id="PF10099">
    <property type="entry name" value="RskA_C"/>
    <property type="match status" value="1"/>
</dbReference>
<evidence type="ECO:0000256" key="10">
    <source>
        <dbReference type="SAM" id="MobiDB-lite"/>
    </source>
</evidence>
<keyword evidence="3 11" id="KW-0812">Transmembrane</keyword>
<evidence type="ECO:0000256" key="11">
    <source>
        <dbReference type="SAM" id="Phobius"/>
    </source>
</evidence>
<keyword evidence="2" id="KW-1003">Cell membrane</keyword>
<dbReference type="AlphaFoldDB" id="A0A516NGV2"/>
<sequence>MSDPHDTDLLELAFPYALDALTEGERGAVEHALDTADPAVAEGFRDMVRDIRETVAAMTVVDAIPAPAHLEGALQRALDTGAPRLTALRRARRRSLWWVAAAVMLVAISITAGAALLRTPAPDHGITAQQIRTQADARITTVPVTGGGTATVSASAELDAAAVSFAAVAAAPTGHTYQLWLLPADGRPRSAAVLDALPAEADPVVVPLDRAEGLALSVEPAGGSPQPSTEPVVAVPLR</sequence>
<dbReference type="GO" id="GO:0005886">
    <property type="term" value="C:plasma membrane"/>
    <property type="evidence" value="ECO:0007669"/>
    <property type="project" value="UniProtKB-SubCell"/>
</dbReference>
<keyword evidence="6 11" id="KW-0472">Membrane</keyword>
<dbReference type="Gene3D" id="1.10.10.1320">
    <property type="entry name" value="Anti-sigma factor, zinc-finger domain"/>
    <property type="match status" value="1"/>
</dbReference>
<dbReference type="Proteomes" id="UP000317039">
    <property type="component" value="Chromosome"/>
</dbReference>
<dbReference type="EMBL" id="CP041695">
    <property type="protein sequence ID" value="QDP78139.1"/>
    <property type="molecule type" value="Genomic_DNA"/>
</dbReference>
<evidence type="ECO:0000256" key="8">
    <source>
        <dbReference type="ARBA" id="ARBA00029829"/>
    </source>
</evidence>
<name>A0A516NGV2_9NOCA</name>
<accession>A0A516NGV2</accession>
<dbReference type="GO" id="GO:0016989">
    <property type="term" value="F:sigma factor antagonist activity"/>
    <property type="evidence" value="ECO:0007669"/>
    <property type="project" value="TreeGrafter"/>
</dbReference>
<evidence type="ECO:0000256" key="3">
    <source>
        <dbReference type="ARBA" id="ARBA00022692"/>
    </source>
</evidence>
<protein>
    <recommendedName>
        <fullName evidence="9">Regulator of SigK</fullName>
    </recommendedName>
    <alternativeName>
        <fullName evidence="8">Sigma-K anti-sigma factor RskA</fullName>
    </alternativeName>
</protein>
<evidence type="ECO:0000313" key="15">
    <source>
        <dbReference type="Proteomes" id="UP000317039"/>
    </source>
</evidence>
<evidence type="ECO:0000259" key="13">
    <source>
        <dbReference type="Pfam" id="PF22618"/>
    </source>
</evidence>
<dbReference type="InterPro" id="IPR051474">
    <property type="entry name" value="Anti-sigma-K/W_factor"/>
</dbReference>
<evidence type="ECO:0000256" key="1">
    <source>
        <dbReference type="ARBA" id="ARBA00004162"/>
    </source>
</evidence>
<feature type="region of interest" description="Disordered" evidence="10">
    <location>
        <begin position="217"/>
        <end position="238"/>
    </location>
</feature>
<dbReference type="RefSeq" id="WP_143979765.1">
    <property type="nucleotide sequence ID" value="NZ_CP041695.1"/>
</dbReference>
<keyword evidence="7" id="KW-0804">Transcription</keyword>